<dbReference type="Proteomes" id="UP000320216">
    <property type="component" value="Chromosome"/>
</dbReference>
<dbReference type="RefSeq" id="WP_146318607.1">
    <property type="nucleotide sequence ID" value="NZ_CP042305.1"/>
</dbReference>
<dbReference type="PANTHER" id="PTHR45663:SF11">
    <property type="entry name" value="GEO12009P1"/>
    <property type="match status" value="1"/>
</dbReference>
<keyword evidence="5" id="KW-0676">Redox-active center</keyword>
<dbReference type="Gene3D" id="1.25.40.10">
    <property type="entry name" value="Tetratricopeptide repeat domain"/>
    <property type="match status" value="1"/>
</dbReference>
<dbReference type="PANTHER" id="PTHR45663">
    <property type="entry name" value="GEO12009P1"/>
    <property type="match status" value="1"/>
</dbReference>
<dbReference type="GO" id="GO:0015035">
    <property type="term" value="F:protein-disulfide reductase activity"/>
    <property type="evidence" value="ECO:0007669"/>
    <property type="project" value="TreeGrafter"/>
</dbReference>
<organism evidence="7 8">
    <name type="scientific">Humibacter ginsenosidimutans</name>
    <dbReference type="NCBI Taxonomy" id="2599293"/>
    <lineage>
        <taxon>Bacteria</taxon>
        <taxon>Bacillati</taxon>
        <taxon>Actinomycetota</taxon>
        <taxon>Actinomycetes</taxon>
        <taxon>Micrococcales</taxon>
        <taxon>Microbacteriaceae</taxon>
        <taxon>Humibacter</taxon>
    </lineage>
</organism>
<dbReference type="InterPro" id="IPR036249">
    <property type="entry name" value="Thioredoxin-like_sf"/>
</dbReference>
<keyword evidence="3" id="KW-0249">Electron transport</keyword>
<dbReference type="OrthoDB" id="5181746at2"/>
<dbReference type="GO" id="GO:0005737">
    <property type="term" value="C:cytoplasm"/>
    <property type="evidence" value="ECO:0007669"/>
    <property type="project" value="TreeGrafter"/>
</dbReference>
<evidence type="ECO:0000256" key="4">
    <source>
        <dbReference type="ARBA" id="ARBA00023157"/>
    </source>
</evidence>
<dbReference type="InterPro" id="IPR017937">
    <property type="entry name" value="Thioredoxin_CS"/>
</dbReference>
<keyword evidence="8" id="KW-1185">Reference proteome</keyword>
<sequence>MTNIPDAASLRGAVDLSALANRQQPPAGEQAESPQQTLPGLIYDGTDENFNQFIELSNTVPVIVDLWAEWCGPCKQLSPALERVVNDYAGRFVLVKVDVDANPQLSQAFQAQSIPTVVALIGGRPAPLFVGAIPEQQVREVFEQVLQIAEQNGVTGSVSVDAEAGVDEADEASEPEPEPLPPHHQEAYDAIERGDFDTAIAEYRLAIAQNPNDDLAVAGLAQVSLLQRLAGADAGAVRDAAASDPHDVAAALSVADLDLSGGHVDDAFGRLLDLFASADSETRDRIRARLVEYFEVVGVTDPRVIKARGRLASLLY</sequence>
<keyword evidence="4" id="KW-1015">Disulfide bond</keyword>
<dbReference type="InterPro" id="IPR011990">
    <property type="entry name" value="TPR-like_helical_dom_sf"/>
</dbReference>
<accession>A0A5B8M3A3</accession>
<evidence type="ECO:0000313" key="7">
    <source>
        <dbReference type="EMBL" id="QDZ14070.1"/>
    </source>
</evidence>
<evidence type="ECO:0000256" key="2">
    <source>
        <dbReference type="ARBA" id="ARBA00022448"/>
    </source>
</evidence>
<gene>
    <name evidence="7" type="ORF">FPZ11_04130</name>
</gene>
<dbReference type="PROSITE" id="PS00194">
    <property type="entry name" value="THIOREDOXIN_1"/>
    <property type="match status" value="1"/>
</dbReference>
<dbReference type="Pfam" id="PF14561">
    <property type="entry name" value="TPR_20"/>
    <property type="match status" value="1"/>
</dbReference>
<dbReference type="SUPFAM" id="SSF48452">
    <property type="entry name" value="TPR-like"/>
    <property type="match status" value="1"/>
</dbReference>
<evidence type="ECO:0000313" key="8">
    <source>
        <dbReference type="Proteomes" id="UP000320216"/>
    </source>
</evidence>
<dbReference type="EMBL" id="CP042305">
    <property type="protein sequence ID" value="QDZ14070.1"/>
    <property type="molecule type" value="Genomic_DNA"/>
</dbReference>
<evidence type="ECO:0000259" key="6">
    <source>
        <dbReference type="PROSITE" id="PS51352"/>
    </source>
</evidence>
<dbReference type="KEGG" id="huw:FPZ11_04130"/>
<protein>
    <submittedName>
        <fullName evidence="7">Tetratricopeptide repeat protein</fullName>
    </submittedName>
</protein>
<comment type="similarity">
    <text evidence="1">Belongs to the thioredoxin family.</text>
</comment>
<dbReference type="InterPro" id="IPR013766">
    <property type="entry name" value="Thioredoxin_domain"/>
</dbReference>
<dbReference type="Pfam" id="PF00085">
    <property type="entry name" value="Thioredoxin"/>
    <property type="match status" value="1"/>
</dbReference>
<dbReference type="GO" id="GO:0006950">
    <property type="term" value="P:response to stress"/>
    <property type="evidence" value="ECO:0007669"/>
    <property type="project" value="UniProtKB-ARBA"/>
</dbReference>
<reference evidence="7 8" key="1">
    <citation type="submission" date="2019-07" db="EMBL/GenBank/DDBJ databases">
        <title>Full genome sequence of Humibacter sp. WJ7-1.</title>
        <authorList>
            <person name="Im W.-T."/>
        </authorList>
    </citation>
    <scope>NUCLEOTIDE SEQUENCE [LARGE SCALE GENOMIC DNA]</scope>
    <source>
        <strain evidence="7 8">WJ7-1</strain>
    </source>
</reference>
<dbReference type="PROSITE" id="PS51352">
    <property type="entry name" value="THIOREDOXIN_2"/>
    <property type="match status" value="1"/>
</dbReference>
<evidence type="ECO:0000256" key="3">
    <source>
        <dbReference type="ARBA" id="ARBA00022982"/>
    </source>
</evidence>
<feature type="domain" description="Thioredoxin" evidence="6">
    <location>
        <begin position="27"/>
        <end position="147"/>
    </location>
</feature>
<dbReference type="CDD" id="cd02956">
    <property type="entry name" value="ybbN"/>
    <property type="match status" value="1"/>
</dbReference>
<proteinExistence type="inferred from homology"/>
<dbReference type="Gene3D" id="3.40.30.10">
    <property type="entry name" value="Glutaredoxin"/>
    <property type="match status" value="1"/>
</dbReference>
<name>A0A5B8M3A3_9MICO</name>
<keyword evidence="2" id="KW-0813">Transport</keyword>
<dbReference type="AlphaFoldDB" id="A0A5B8M3A3"/>
<dbReference type="SUPFAM" id="SSF52833">
    <property type="entry name" value="Thioredoxin-like"/>
    <property type="match status" value="1"/>
</dbReference>
<evidence type="ECO:0000256" key="5">
    <source>
        <dbReference type="ARBA" id="ARBA00023284"/>
    </source>
</evidence>
<evidence type="ECO:0000256" key="1">
    <source>
        <dbReference type="ARBA" id="ARBA00008987"/>
    </source>
</evidence>